<organism evidence="9 10">
    <name type="scientific">Folsomia candida</name>
    <name type="common">Springtail</name>
    <dbReference type="NCBI Taxonomy" id="158441"/>
    <lineage>
        <taxon>Eukaryota</taxon>
        <taxon>Metazoa</taxon>
        <taxon>Ecdysozoa</taxon>
        <taxon>Arthropoda</taxon>
        <taxon>Hexapoda</taxon>
        <taxon>Collembola</taxon>
        <taxon>Entomobryomorpha</taxon>
        <taxon>Isotomoidea</taxon>
        <taxon>Isotomidae</taxon>
        <taxon>Proisotominae</taxon>
        <taxon>Folsomia</taxon>
    </lineage>
</organism>
<feature type="transmembrane region" description="Helical" evidence="8">
    <location>
        <begin position="47"/>
        <end position="66"/>
    </location>
</feature>
<keyword evidence="6 8" id="KW-1133">Transmembrane helix</keyword>
<dbReference type="PANTHER" id="PTHR21461:SF40">
    <property type="entry name" value="GLYCOSYLTRANSFERASE FAMILY 92 PROTEIN"/>
    <property type="match status" value="1"/>
</dbReference>
<evidence type="ECO:0000256" key="4">
    <source>
        <dbReference type="ARBA" id="ARBA00022679"/>
    </source>
</evidence>
<evidence type="ECO:0000256" key="3">
    <source>
        <dbReference type="ARBA" id="ARBA00022676"/>
    </source>
</evidence>
<accession>A0A226EFQ7</accession>
<dbReference type="GO" id="GO:0016020">
    <property type="term" value="C:membrane"/>
    <property type="evidence" value="ECO:0007669"/>
    <property type="project" value="UniProtKB-SubCell"/>
</dbReference>
<evidence type="ECO:0000256" key="1">
    <source>
        <dbReference type="ARBA" id="ARBA00004167"/>
    </source>
</evidence>
<evidence type="ECO:0000256" key="7">
    <source>
        <dbReference type="ARBA" id="ARBA00023136"/>
    </source>
</evidence>
<dbReference type="Proteomes" id="UP000198287">
    <property type="component" value="Unassembled WGS sequence"/>
</dbReference>
<dbReference type="OrthoDB" id="2526284at2759"/>
<evidence type="ECO:0000313" key="10">
    <source>
        <dbReference type="Proteomes" id="UP000198287"/>
    </source>
</evidence>
<protein>
    <recommendedName>
        <fullName evidence="8">Glycosyltransferase family 92 protein</fullName>
        <ecNumber evidence="8">2.4.1.-</ecNumber>
    </recommendedName>
</protein>
<name>A0A226EFQ7_FOLCA</name>
<dbReference type="EMBL" id="LNIX01000004">
    <property type="protein sequence ID" value="OXA56200.1"/>
    <property type="molecule type" value="Genomic_DNA"/>
</dbReference>
<dbReference type="OMA" id="WMEYNIL"/>
<evidence type="ECO:0000256" key="8">
    <source>
        <dbReference type="RuleBase" id="RU366017"/>
    </source>
</evidence>
<comment type="caution">
    <text evidence="9">The sequence shown here is derived from an EMBL/GenBank/DDBJ whole genome shotgun (WGS) entry which is preliminary data.</text>
</comment>
<comment type="subcellular location">
    <subcellularLocation>
        <location evidence="1">Membrane</location>
        <topology evidence="1">Single-pass membrane protein</topology>
    </subcellularLocation>
</comment>
<keyword evidence="5 8" id="KW-0812">Transmembrane</keyword>
<keyword evidence="7 8" id="KW-0472">Membrane</keyword>
<reference evidence="9 10" key="1">
    <citation type="submission" date="2015-12" db="EMBL/GenBank/DDBJ databases">
        <title>The genome of Folsomia candida.</title>
        <authorList>
            <person name="Faddeeva A."/>
            <person name="Derks M.F."/>
            <person name="Anvar Y."/>
            <person name="Smit S."/>
            <person name="Van Straalen N."/>
            <person name="Roelofs D."/>
        </authorList>
    </citation>
    <scope>NUCLEOTIDE SEQUENCE [LARGE SCALE GENOMIC DNA]</scope>
    <source>
        <strain evidence="9 10">VU population</strain>
        <tissue evidence="9">Whole body</tissue>
    </source>
</reference>
<comment type="similarity">
    <text evidence="2 8">Belongs to the glycosyltransferase 92 family.</text>
</comment>
<evidence type="ECO:0000256" key="5">
    <source>
        <dbReference type="ARBA" id="ARBA00022692"/>
    </source>
</evidence>
<dbReference type="PANTHER" id="PTHR21461">
    <property type="entry name" value="GLYCOSYLTRANSFERASE FAMILY 92 PROTEIN"/>
    <property type="match status" value="1"/>
</dbReference>
<sequence>MPKIAYHQLPVIEQFQSESESGSSLQNLKVKANKWCYFLSCKINVRLTLIICFSFVLAYFVVLVVFSKDYRILNGTRRRWQLVRNQVRHSFGWGGPVKYFGNSRNLSSNQNVDDWKLVPGGGSGDQYFVYSAYIDKDGNNRSILRIIAIAPSYSTHKFECYLKDEDENTYAIVPGHVETGKTYIDTEYSAAFIICSLYLTISSLPEPKYVTLSPGESSQQEDDQEPPTLRIYQNLNRIKHQFGVCVQPIFSYDDTPRFVQWMEYNILMGATHFTFYNISIGPSVSCVLEEYKNSDNGIQVEVLPWSSPIQDDDLLHNNDQYGQASECVFRSRGKIEHLLMIDLDEYIVPSFPDRVQNYGELYIEISAQAKLGLPEGKDAVQFGFANGIFDLDCDNGTEKGEKNENEGIMSVQDLIIYRRITRPKAVDYGQMKFITTPNLVIEPGIHNLANSVDEKYVEFQVKPDLAYLHHYKGNGANNDKCQNPDGVDQSGQFYADKLLPLVNSRMQYVQKYCKFKNN</sequence>
<keyword evidence="4 8" id="KW-0808">Transferase</keyword>
<dbReference type="EC" id="2.4.1.-" evidence="8"/>
<keyword evidence="10" id="KW-1185">Reference proteome</keyword>
<dbReference type="InterPro" id="IPR008166">
    <property type="entry name" value="Glyco_transf_92"/>
</dbReference>
<gene>
    <name evidence="9" type="ORF">Fcan01_08699</name>
</gene>
<dbReference type="Pfam" id="PF01697">
    <property type="entry name" value="Glyco_transf_92"/>
    <property type="match status" value="1"/>
</dbReference>
<dbReference type="AlphaFoldDB" id="A0A226EFQ7"/>
<evidence type="ECO:0000313" key="9">
    <source>
        <dbReference type="EMBL" id="OXA56200.1"/>
    </source>
</evidence>
<dbReference type="GO" id="GO:0005737">
    <property type="term" value="C:cytoplasm"/>
    <property type="evidence" value="ECO:0007669"/>
    <property type="project" value="TreeGrafter"/>
</dbReference>
<evidence type="ECO:0000256" key="2">
    <source>
        <dbReference type="ARBA" id="ARBA00007647"/>
    </source>
</evidence>
<evidence type="ECO:0000256" key="6">
    <source>
        <dbReference type="ARBA" id="ARBA00022989"/>
    </source>
</evidence>
<dbReference type="GO" id="GO:0016757">
    <property type="term" value="F:glycosyltransferase activity"/>
    <property type="evidence" value="ECO:0007669"/>
    <property type="project" value="UniProtKB-UniRule"/>
</dbReference>
<keyword evidence="3 8" id="KW-0328">Glycosyltransferase</keyword>
<proteinExistence type="inferred from homology"/>